<dbReference type="PANTHER" id="PTHR45527">
    <property type="entry name" value="NONRIBOSOMAL PEPTIDE SYNTHETASE"/>
    <property type="match status" value="1"/>
</dbReference>
<evidence type="ECO:0000256" key="3">
    <source>
        <dbReference type="ARBA" id="ARBA00022553"/>
    </source>
</evidence>
<dbReference type="Gene3D" id="3.30.300.30">
    <property type="match status" value="1"/>
</dbReference>
<gene>
    <name evidence="5" type="ORF">B7R25_17010</name>
</gene>
<organism evidence="5 6">
    <name type="scientific">Subtercola boreus</name>
    <dbReference type="NCBI Taxonomy" id="120213"/>
    <lineage>
        <taxon>Bacteria</taxon>
        <taxon>Bacillati</taxon>
        <taxon>Actinomycetota</taxon>
        <taxon>Actinomycetes</taxon>
        <taxon>Micrococcales</taxon>
        <taxon>Microbacteriaceae</taxon>
        <taxon>Subtercola</taxon>
    </lineage>
</organism>
<dbReference type="Pfam" id="PF00668">
    <property type="entry name" value="Condensation"/>
    <property type="match status" value="1"/>
</dbReference>
<accession>A0A3E0W7K6</accession>
<evidence type="ECO:0000259" key="4">
    <source>
        <dbReference type="PROSITE" id="PS50075"/>
    </source>
</evidence>
<dbReference type="Gene3D" id="3.30.559.10">
    <property type="entry name" value="Chloramphenicol acetyltransferase-like domain"/>
    <property type="match status" value="1"/>
</dbReference>
<dbReference type="PROSITE" id="PS50075">
    <property type="entry name" value="CARRIER"/>
    <property type="match status" value="1"/>
</dbReference>
<dbReference type="Gene3D" id="3.30.559.30">
    <property type="entry name" value="Nonribosomal peptide synthetase, condensation domain"/>
    <property type="match status" value="1"/>
</dbReference>
<feature type="non-terminal residue" evidence="5">
    <location>
        <position position="897"/>
    </location>
</feature>
<dbReference type="InterPro" id="IPR020806">
    <property type="entry name" value="PKS_PP-bd"/>
</dbReference>
<dbReference type="AlphaFoldDB" id="A0A3E0W7K6"/>
<dbReference type="FunFam" id="1.10.1200.10:FF:000005">
    <property type="entry name" value="Nonribosomal peptide synthetase 1"/>
    <property type="match status" value="1"/>
</dbReference>
<dbReference type="GO" id="GO:0043041">
    <property type="term" value="P:amino acid activation for nonribosomal peptide biosynthetic process"/>
    <property type="evidence" value="ECO:0007669"/>
    <property type="project" value="TreeGrafter"/>
</dbReference>
<dbReference type="InterPro" id="IPR001242">
    <property type="entry name" value="Condensation_dom"/>
</dbReference>
<dbReference type="GO" id="GO:0003824">
    <property type="term" value="F:catalytic activity"/>
    <property type="evidence" value="ECO:0007669"/>
    <property type="project" value="InterPro"/>
</dbReference>
<dbReference type="InterPro" id="IPR036736">
    <property type="entry name" value="ACP-like_sf"/>
</dbReference>
<dbReference type="InterPro" id="IPR023213">
    <property type="entry name" value="CAT-like_dom_sf"/>
</dbReference>
<dbReference type="CDD" id="cd19531">
    <property type="entry name" value="LCL_NRPS-like"/>
    <property type="match status" value="1"/>
</dbReference>
<keyword evidence="3" id="KW-0597">Phosphoprotein</keyword>
<dbReference type="GO" id="GO:0008610">
    <property type="term" value="P:lipid biosynthetic process"/>
    <property type="evidence" value="ECO:0007669"/>
    <property type="project" value="UniProtKB-ARBA"/>
</dbReference>
<evidence type="ECO:0000256" key="2">
    <source>
        <dbReference type="ARBA" id="ARBA00022450"/>
    </source>
</evidence>
<feature type="domain" description="Carrier" evidence="4">
    <location>
        <begin position="322"/>
        <end position="397"/>
    </location>
</feature>
<proteinExistence type="predicted"/>
<dbReference type="PANTHER" id="PTHR45527:SF1">
    <property type="entry name" value="FATTY ACID SYNTHASE"/>
    <property type="match status" value="1"/>
</dbReference>
<dbReference type="SUPFAM" id="SSF56801">
    <property type="entry name" value="Acetyl-CoA synthetase-like"/>
    <property type="match status" value="2"/>
</dbReference>
<comment type="caution">
    <text evidence="5">The sequence shown here is derived from an EMBL/GenBank/DDBJ whole genome shotgun (WGS) entry which is preliminary data.</text>
</comment>
<dbReference type="SUPFAM" id="SSF52777">
    <property type="entry name" value="CoA-dependent acyltransferases"/>
    <property type="match status" value="2"/>
</dbReference>
<dbReference type="EMBL" id="NBXE01000068">
    <property type="protein sequence ID" value="RFA24303.1"/>
    <property type="molecule type" value="Genomic_DNA"/>
</dbReference>
<dbReference type="Proteomes" id="UP000257080">
    <property type="component" value="Unassembled WGS sequence"/>
</dbReference>
<evidence type="ECO:0000313" key="5">
    <source>
        <dbReference type="EMBL" id="RFA24303.1"/>
    </source>
</evidence>
<dbReference type="InterPro" id="IPR009081">
    <property type="entry name" value="PP-bd_ACP"/>
</dbReference>
<name>A0A3E0W7K6_9MICO</name>
<dbReference type="GO" id="GO:0044550">
    <property type="term" value="P:secondary metabolite biosynthetic process"/>
    <property type="evidence" value="ECO:0007669"/>
    <property type="project" value="TreeGrafter"/>
</dbReference>
<comment type="cofactor">
    <cofactor evidence="1">
        <name>pantetheine 4'-phosphate</name>
        <dbReference type="ChEBI" id="CHEBI:47942"/>
    </cofactor>
</comment>
<dbReference type="GO" id="GO:0005829">
    <property type="term" value="C:cytosol"/>
    <property type="evidence" value="ECO:0007669"/>
    <property type="project" value="TreeGrafter"/>
</dbReference>
<dbReference type="SMART" id="SM00823">
    <property type="entry name" value="PKS_PP"/>
    <property type="match status" value="1"/>
</dbReference>
<dbReference type="InterPro" id="IPR045851">
    <property type="entry name" value="AMP-bd_C_sf"/>
</dbReference>
<dbReference type="GO" id="GO:0031177">
    <property type="term" value="F:phosphopantetheine binding"/>
    <property type="evidence" value="ECO:0007669"/>
    <property type="project" value="InterPro"/>
</dbReference>
<sequence length="897" mass="99493">MVINSVAQYFPSQQYLVDVIHQAMNLLGPEGSIFLGDIRSLPLLRYFCTAIELTGQQESVSIEAVRAATERRLLLEKELVLHPRFFLELQSSMSGISGVDIQVKQGSAANELSRYRYDVVIRKGVTGLPSVANLPRYFWGEGVRDSSSVLSVAASRPDGVRFCNVPNARLWEDLLLIADYEDPDLARYIDAARPFSISLDTFVSLGKKTGHRVVATWSHRSSSGEMDVVFLPQDCTAVTDLYLPDPAADLYTNYANSPARQDEVVGLAGELRSYLSLSLPEHMVPAAFVVLDALPLTPNGKVDRRALPAPADEAYARGVEEAPVGEIETLLAGLWSDLLGVERIGRRDSFFTLGGHSLLAVRLISRIRQELGIELTLAKLFAQPVLFDMAGVIAELVEKSGRQLLPAIEPVDRGGVLPLSFAQQRLWFLGQLDGMSASYHIPLALNLRGPLHRAALIRSLDTLWERHEGLRSVFVAQGGEPHVELLAAETGFGLVEHDLRGVDQAQTRLTELCREASDAPFDFARGPLVRGQLIRLGDEEHVLTLTQHHIISDGWSIEVFLRELRTLYGAFLRDGEDPLPALQIQYPDYAVWQREWISGERQALQARYWSSELADAPALLALPTDRSRPAQQSFAGAHVDIWLDPELSRQLKVLSLRYGTTLFMTILAAWASLLSRLSGQEDIVIGTPVANRARTEVEGLIGFFVNTLALRVDLSESQDLETLLAQVRSKVVSGQDHQDLPFEQVVEIVQPARRLDHTPLFQVMFSWENEDVVAATKLDGLSVTPLETNYEVAKFDLDLALREAGDEIIGVLVYSSALFDESTIKRHTGYLETVLRGFIANATSPVGRIDLVGPDERRLLVEEWNDTVVPFAEEACIHEMFEAQAERSPDAVALVYE</sequence>
<evidence type="ECO:0000313" key="6">
    <source>
        <dbReference type="Proteomes" id="UP000257080"/>
    </source>
</evidence>
<dbReference type="InterPro" id="IPR006162">
    <property type="entry name" value="Ppantetheine_attach_site"/>
</dbReference>
<evidence type="ECO:0000256" key="1">
    <source>
        <dbReference type="ARBA" id="ARBA00001957"/>
    </source>
</evidence>
<dbReference type="SUPFAM" id="SSF47336">
    <property type="entry name" value="ACP-like"/>
    <property type="match status" value="1"/>
</dbReference>
<protein>
    <recommendedName>
        <fullName evidence="4">Carrier domain-containing protein</fullName>
    </recommendedName>
</protein>
<dbReference type="PROSITE" id="PS00012">
    <property type="entry name" value="PHOSPHOPANTETHEINE"/>
    <property type="match status" value="1"/>
</dbReference>
<dbReference type="Pfam" id="PF00550">
    <property type="entry name" value="PP-binding"/>
    <property type="match status" value="1"/>
</dbReference>
<reference evidence="5 6" key="1">
    <citation type="submission" date="2017-04" db="EMBL/GenBank/DDBJ databases">
        <title>Comparative genome analysis of Subtercola boreus.</title>
        <authorList>
            <person name="Cho Y.-J."/>
            <person name="Cho A."/>
            <person name="Kim O.-S."/>
            <person name="Lee J.-I."/>
        </authorList>
    </citation>
    <scope>NUCLEOTIDE SEQUENCE [LARGE SCALE GENOMIC DNA]</scope>
    <source>
        <strain evidence="5 6">P28004</strain>
    </source>
</reference>
<dbReference type="Gene3D" id="1.10.1200.10">
    <property type="entry name" value="ACP-like"/>
    <property type="match status" value="1"/>
</dbReference>
<keyword evidence="2" id="KW-0596">Phosphopantetheine</keyword>